<gene>
    <name evidence="1" type="ORF">OFLC_LOCUS15189</name>
</gene>
<evidence type="ECO:0000313" key="3">
    <source>
        <dbReference type="WBParaSite" id="OFLC_0001520001-mRNA-1"/>
    </source>
</evidence>
<sequence length="158" mass="17810">MSSPNRSAALSLDVKLCREQNYNTTDLLSYVKLNYPKLMFEQKAFAIKLCKLSASNMGKVLQKCKLFVWDECTTEHKKSVEARGRSLQDLCGNTRPFGNILILLGRELISELCGLNLKTDCFSHGKLYVACSRVSKPDNLYICIDNGTTKNIVYSQDL</sequence>
<organism evidence="3">
    <name type="scientific">Onchocerca flexuosa</name>
    <dbReference type="NCBI Taxonomy" id="387005"/>
    <lineage>
        <taxon>Eukaryota</taxon>
        <taxon>Metazoa</taxon>
        <taxon>Ecdysozoa</taxon>
        <taxon>Nematoda</taxon>
        <taxon>Chromadorea</taxon>
        <taxon>Rhabditida</taxon>
        <taxon>Spirurina</taxon>
        <taxon>Spiruromorpha</taxon>
        <taxon>Filarioidea</taxon>
        <taxon>Onchocercidae</taxon>
        <taxon>Onchocerca</taxon>
    </lineage>
</organism>
<dbReference type="Proteomes" id="UP000267606">
    <property type="component" value="Unassembled WGS sequence"/>
</dbReference>
<evidence type="ECO:0000313" key="1">
    <source>
        <dbReference type="EMBL" id="VDP20769.1"/>
    </source>
</evidence>
<name>A0A183I627_9BILA</name>
<dbReference type="PANTHER" id="PTHR10492">
    <property type="match status" value="1"/>
</dbReference>
<dbReference type="WBParaSite" id="OFLC_0001520001-mRNA-1">
    <property type="protein sequence ID" value="OFLC_0001520001-mRNA-1"/>
    <property type="gene ID" value="OFLC_0001520001"/>
</dbReference>
<evidence type="ECO:0000313" key="2">
    <source>
        <dbReference type="Proteomes" id="UP000267606"/>
    </source>
</evidence>
<accession>A0A183I627</accession>
<dbReference type="AlphaFoldDB" id="A0A183I627"/>
<keyword evidence="2" id="KW-1185">Reference proteome</keyword>
<reference evidence="3" key="1">
    <citation type="submission" date="2016-06" db="UniProtKB">
        <authorList>
            <consortium name="WormBaseParasite"/>
        </authorList>
    </citation>
    <scope>IDENTIFICATION</scope>
</reference>
<proteinExistence type="predicted"/>
<protein>
    <submittedName>
        <fullName evidence="3">ATP-dependent DNA helicase</fullName>
    </submittedName>
</protein>
<dbReference type="EMBL" id="UZAJ01041740">
    <property type="protein sequence ID" value="VDP20769.1"/>
    <property type="molecule type" value="Genomic_DNA"/>
</dbReference>
<reference evidence="1 2" key="2">
    <citation type="submission" date="2018-11" db="EMBL/GenBank/DDBJ databases">
        <authorList>
            <consortium name="Pathogen Informatics"/>
        </authorList>
    </citation>
    <scope>NUCLEOTIDE SEQUENCE [LARGE SCALE GENOMIC DNA]</scope>
</reference>